<evidence type="ECO:0000256" key="7">
    <source>
        <dbReference type="ARBA" id="ARBA00022777"/>
    </source>
</evidence>
<dbReference type="PANTHER" id="PTHR43895">
    <property type="entry name" value="CALCIUM/CALMODULIN-DEPENDENT PROTEIN KINASE KINASE-RELATED"/>
    <property type="match status" value="1"/>
</dbReference>
<evidence type="ECO:0000256" key="6">
    <source>
        <dbReference type="ARBA" id="ARBA00022741"/>
    </source>
</evidence>
<dbReference type="EMBL" id="JACMSC010000006">
    <property type="protein sequence ID" value="KAG6517802.1"/>
    <property type="molecule type" value="Genomic_DNA"/>
</dbReference>
<dbReference type="OrthoDB" id="193931at2759"/>
<evidence type="ECO:0000313" key="17">
    <source>
        <dbReference type="EMBL" id="KAG6517802.1"/>
    </source>
</evidence>
<protein>
    <recommendedName>
        <fullName evidence="3">non-specific serine/threonine protein kinase</fullName>
        <ecNumber evidence="3">2.7.11.1</ecNumber>
    </recommendedName>
</protein>
<dbReference type="GO" id="GO:0007165">
    <property type="term" value="P:signal transduction"/>
    <property type="evidence" value="ECO:0007669"/>
    <property type="project" value="InterPro"/>
</dbReference>
<keyword evidence="8 12" id="KW-0067">ATP-binding</keyword>
<evidence type="ECO:0000259" key="15">
    <source>
        <dbReference type="PROSITE" id="PS50011"/>
    </source>
</evidence>
<dbReference type="InterPro" id="IPR000719">
    <property type="entry name" value="Prot_kinase_dom"/>
</dbReference>
<dbReference type="GO" id="GO:0005524">
    <property type="term" value="F:ATP binding"/>
    <property type="evidence" value="ECO:0007669"/>
    <property type="project" value="UniProtKB-UniRule"/>
</dbReference>
<feature type="domain" description="NAF" evidence="16">
    <location>
        <begin position="291"/>
        <end position="315"/>
    </location>
</feature>
<keyword evidence="5" id="KW-0808">Transferase</keyword>
<feature type="domain" description="Protein kinase" evidence="15">
    <location>
        <begin position="14"/>
        <end position="269"/>
    </location>
</feature>
<dbReference type="FunFam" id="3.30.310.80:FF:000005">
    <property type="entry name" value="Non-specific serine/threonine protein kinase"/>
    <property type="match status" value="1"/>
</dbReference>
<evidence type="ECO:0000256" key="3">
    <source>
        <dbReference type="ARBA" id="ARBA00012513"/>
    </source>
</evidence>
<dbReference type="PROSITE" id="PS00107">
    <property type="entry name" value="PROTEIN_KINASE_ATP"/>
    <property type="match status" value="1"/>
</dbReference>
<dbReference type="Pfam" id="PF00069">
    <property type="entry name" value="Pkinase"/>
    <property type="match status" value="1"/>
</dbReference>
<dbReference type="PROSITE" id="PS50011">
    <property type="entry name" value="PROTEIN_KINASE_DOM"/>
    <property type="match status" value="1"/>
</dbReference>
<evidence type="ECO:0000256" key="12">
    <source>
        <dbReference type="PROSITE-ProRule" id="PRU10141"/>
    </source>
</evidence>
<keyword evidence="14" id="KW-1133">Transmembrane helix</keyword>
<comment type="caution">
    <text evidence="17">The sequence shown here is derived from an EMBL/GenBank/DDBJ whole genome shotgun (WGS) entry which is preliminary data.</text>
</comment>
<evidence type="ECO:0000256" key="5">
    <source>
        <dbReference type="ARBA" id="ARBA00022679"/>
    </source>
</evidence>
<dbReference type="AlphaFoldDB" id="A0A8J5LGA8"/>
<comment type="catalytic activity">
    <reaction evidence="10">
        <text>L-threonyl-[protein] + ATP = O-phospho-L-threonyl-[protein] + ADP + H(+)</text>
        <dbReference type="Rhea" id="RHEA:46608"/>
        <dbReference type="Rhea" id="RHEA-COMP:11060"/>
        <dbReference type="Rhea" id="RHEA-COMP:11605"/>
        <dbReference type="ChEBI" id="CHEBI:15378"/>
        <dbReference type="ChEBI" id="CHEBI:30013"/>
        <dbReference type="ChEBI" id="CHEBI:30616"/>
        <dbReference type="ChEBI" id="CHEBI:61977"/>
        <dbReference type="ChEBI" id="CHEBI:456216"/>
        <dbReference type="EC" id="2.7.11.1"/>
    </reaction>
</comment>
<sequence length="425" mass="47114">MEDCGGGGVLQGRYELGRVLGRGSFGKVHLARDLCAGRSVAVKVVDKATVVRAGMMDHLKREISAMRMVRHPNVVALHEVMATRSKIYLAMELVRGGELFARVAGAGRLSESAARRYFRQLISAVDFCHRRGVYHRDLKLENLLLDENDDLKVADFGLSALADPARTDRLLHTLCGTPAYVAPEVLFQRGYDGAKTDVWACGVILFVLLAGFLPFRDDNIMAMYKKICRGDFQCPPWISPGARRIIVKLLDPNPNTRITLTKLMESSWFNKSASQKPEQSKEEQIAAHLAEEPEKLNAFHLISFSEGFNLSPLFEGARKEGMRFTTKEPASSVVSKLESVAASTSWKLRVTKSGAGGVWMEGEDKGRTGRLAIAAQFFALAESVLVVEVRKDDGDTVEYQKFCAYELRPALKDIMWSPNCQPITA</sequence>
<dbReference type="InterPro" id="IPR018451">
    <property type="entry name" value="NAF/FISL_domain"/>
</dbReference>
<dbReference type="PROSITE" id="PS50816">
    <property type="entry name" value="NAF"/>
    <property type="match status" value="1"/>
</dbReference>
<dbReference type="EC" id="2.7.11.1" evidence="3"/>
<dbReference type="InterPro" id="IPR004041">
    <property type="entry name" value="NAF_dom"/>
</dbReference>
<evidence type="ECO:0000256" key="14">
    <source>
        <dbReference type="SAM" id="Phobius"/>
    </source>
</evidence>
<keyword evidence="7" id="KW-0418">Kinase</keyword>
<feature type="binding site" evidence="12">
    <location>
        <position position="43"/>
    </location>
    <ligand>
        <name>ATP</name>
        <dbReference type="ChEBI" id="CHEBI:30616"/>
    </ligand>
</feature>
<dbReference type="GO" id="GO:0004674">
    <property type="term" value="F:protein serine/threonine kinase activity"/>
    <property type="evidence" value="ECO:0007669"/>
    <property type="project" value="UniProtKB-KW"/>
</dbReference>
<evidence type="ECO:0000256" key="11">
    <source>
        <dbReference type="ARBA" id="ARBA00048679"/>
    </source>
</evidence>
<dbReference type="FunFam" id="3.30.200.20:FF:000096">
    <property type="entry name" value="Non-specific serine/threonine protein kinase"/>
    <property type="match status" value="1"/>
</dbReference>
<name>A0A8J5LGA8_ZINOF</name>
<comment type="cofactor">
    <cofactor evidence="1">
        <name>Mn(2+)</name>
        <dbReference type="ChEBI" id="CHEBI:29035"/>
    </cofactor>
</comment>
<evidence type="ECO:0000259" key="16">
    <source>
        <dbReference type="PROSITE" id="PS50816"/>
    </source>
</evidence>
<keyword evidence="14" id="KW-0812">Transmembrane</keyword>
<dbReference type="PANTHER" id="PTHR43895:SF91">
    <property type="entry name" value="CBL-INTERACTING SERINE_THREONINE-PROTEIN KINASE 6"/>
    <property type="match status" value="1"/>
</dbReference>
<keyword evidence="14" id="KW-0472">Membrane</keyword>
<organism evidence="17 18">
    <name type="scientific">Zingiber officinale</name>
    <name type="common">Ginger</name>
    <name type="synonym">Amomum zingiber</name>
    <dbReference type="NCBI Taxonomy" id="94328"/>
    <lineage>
        <taxon>Eukaryota</taxon>
        <taxon>Viridiplantae</taxon>
        <taxon>Streptophyta</taxon>
        <taxon>Embryophyta</taxon>
        <taxon>Tracheophyta</taxon>
        <taxon>Spermatophyta</taxon>
        <taxon>Magnoliopsida</taxon>
        <taxon>Liliopsida</taxon>
        <taxon>Zingiberales</taxon>
        <taxon>Zingiberaceae</taxon>
        <taxon>Zingiber</taxon>
    </lineage>
</organism>
<comment type="catalytic activity">
    <reaction evidence="11">
        <text>L-seryl-[protein] + ATP = O-phospho-L-seryl-[protein] + ADP + H(+)</text>
        <dbReference type="Rhea" id="RHEA:17989"/>
        <dbReference type="Rhea" id="RHEA-COMP:9863"/>
        <dbReference type="Rhea" id="RHEA-COMP:11604"/>
        <dbReference type="ChEBI" id="CHEBI:15378"/>
        <dbReference type="ChEBI" id="CHEBI:29999"/>
        <dbReference type="ChEBI" id="CHEBI:30616"/>
        <dbReference type="ChEBI" id="CHEBI:83421"/>
        <dbReference type="ChEBI" id="CHEBI:456216"/>
        <dbReference type="EC" id="2.7.11.1"/>
    </reaction>
</comment>
<dbReference type="PROSITE" id="PS00108">
    <property type="entry name" value="PROTEIN_KINASE_ST"/>
    <property type="match status" value="1"/>
</dbReference>
<dbReference type="InterPro" id="IPR017441">
    <property type="entry name" value="Protein_kinase_ATP_BS"/>
</dbReference>
<evidence type="ECO:0000256" key="10">
    <source>
        <dbReference type="ARBA" id="ARBA00047899"/>
    </source>
</evidence>
<evidence type="ECO:0000256" key="2">
    <source>
        <dbReference type="ARBA" id="ARBA00006234"/>
    </source>
</evidence>
<keyword evidence="18" id="KW-1185">Reference proteome</keyword>
<accession>A0A8J5LGA8</accession>
<dbReference type="CDD" id="cd12195">
    <property type="entry name" value="CIPK_C"/>
    <property type="match status" value="1"/>
</dbReference>
<dbReference type="Pfam" id="PF03822">
    <property type="entry name" value="NAF"/>
    <property type="match status" value="1"/>
</dbReference>
<dbReference type="Proteomes" id="UP000734854">
    <property type="component" value="Unassembled WGS sequence"/>
</dbReference>
<evidence type="ECO:0000313" key="18">
    <source>
        <dbReference type="Proteomes" id="UP000734854"/>
    </source>
</evidence>
<feature type="transmembrane region" description="Helical" evidence="14">
    <location>
        <begin position="197"/>
        <end position="215"/>
    </location>
</feature>
<evidence type="ECO:0000256" key="9">
    <source>
        <dbReference type="ARBA" id="ARBA00023211"/>
    </source>
</evidence>
<proteinExistence type="inferred from homology"/>
<dbReference type="InterPro" id="IPR008271">
    <property type="entry name" value="Ser/Thr_kinase_AS"/>
</dbReference>
<evidence type="ECO:0000256" key="13">
    <source>
        <dbReference type="RuleBase" id="RU000304"/>
    </source>
</evidence>
<dbReference type="SMART" id="SM00220">
    <property type="entry name" value="S_TKc"/>
    <property type="match status" value="1"/>
</dbReference>
<reference evidence="17 18" key="1">
    <citation type="submission" date="2020-08" db="EMBL/GenBank/DDBJ databases">
        <title>Plant Genome Project.</title>
        <authorList>
            <person name="Zhang R.-G."/>
        </authorList>
    </citation>
    <scope>NUCLEOTIDE SEQUENCE [LARGE SCALE GENOMIC DNA]</scope>
    <source>
        <tissue evidence="17">Rhizome</tissue>
    </source>
</reference>
<keyword evidence="4 13" id="KW-0723">Serine/threonine-protein kinase</keyword>
<keyword evidence="6 12" id="KW-0547">Nucleotide-binding</keyword>
<evidence type="ECO:0000256" key="1">
    <source>
        <dbReference type="ARBA" id="ARBA00001936"/>
    </source>
</evidence>
<comment type="similarity">
    <text evidence="2">Belongs to the protein kinase superfamily. CAMK Ser/Thr protein kinase family. SNF1 subfamily.</text>
</comment>
<gene>
    <name evidence="17" type="ORF">ZIOFF_021201</name>
</gene>
<evidence type="ECO:0000256" key="4">
    <source>
        <dbReference type="ARBA" id="ARBA00022527"/>
    </source>
</evidence>
<evidence type="ECO:0000256" key="8">
    <source>
        <dbReference type="ARBA" id="ARBA00022840"/>
    </source>
</evidence>
<dbReference type="FunFam" id="1.10.510.10:FF:000279">
    <property type="entry name" value="Non-specific serine/threonine protein kinase"/>
    <property type="match status" value="1"/>
</dbReference>
<keyword evidence="9" id="KW-0464">Manganese</keyword>